<evidence type="ECO:0000313" key="7">
    <source>
        <dbReference type="EMBL" id="PSH66578.1"/>
    </source>
</evidence>
<evidence type="ECO:0000313" key="8">
    <source>
        <dbReference type="Proteomes" id="UP000241444"/>
    </source>
</evidence>
<keyword evidence="8" id="KW-1185">Reference proteome</keyword>
<feature type="compositionally biased region" description="Basic residues" evidence="5">
    <location>
        <begin position="1"/>
        <end position="14"/>
    </location>
</feature>
<keyword evidence="4 6" id="KW-0472">Membrane</keyword>
<evidence type="ECO:0000256" key="2">
    <source>
        <dbReference type="ARBA" id="ARBA00022692"/>
    </source>
</evidence>
<proteinExistence type="predicted"/>
<dbReference type="GO" id="GO:0016020">
    <property type="term" value="C:membrane"/>
    <property type="evidence" value="ECO:0007669"/>
    <property type="project" value="UniProtKB-SubCell"/>
</dbReference>
<dbReference type="OrthoDB" id="8480612at2"/>
<evidence type="ECO:0000256" key="1">
    <source>
        <dbReference type="ARBA" id="ARBA00004370"/>
    </source>
</evidence>
<dbReference type="AlphaFoldDB" id="A0A2P7BJH1"/>
<evidence type="ECO:0000256" key="3">
    <source>
        <dbReference type="ARBA" id="ARBA00022989"/>
    </source>
</evidence>
<feature type="transmembrane region" description="Helical" evidence="6">
    <location>
        <begin position="111"/>
        <end position="130"/>
    </location>
</feature>
<gene>
    <name evidence="7" type="ORF">CU102_18870</name>
</gene>
<sequence>MARPSVPRHSKSARKPATIELESSPAAETKPTSKTVPQPEPVGFEPDINAKHAETSATSDGFAPHDDAQPAVTAPSAQSQSFGREQSSGAAREDKVVPVSRQVSNDMFGRLGAGLIGGVIALLGAAALQWSGILPSPSTDISALERQIAELRITPATGQALDEGAQVALNGAVENAKQAVGQMTSLADEIGSIKQTIADIQKNAAAGAGADTSAIDERIAALETRLNASQQTAEHADGAASGATERLNALEAKVNDASGQTNMALAMAATGLKAAIERGAPFAAELETYAAVAADPGAIDGLRASAAKGVPTVSMLASQFGDVAPKIVATARNVDPNAGVLDRLWASAEGLVEARPVGMVEGEGVDAITARIEAHLNAGDLPVAIAEWEKLPENAKAVSMDFANTMKARQAAGELVSKALSDALTGIKSPAAN</sequence>
<evidence type="ECO:0000256" key="6">
    <source>
        <dbReference type="SAM" id="Phobius"/>
    </source>
</evidence>
<dbReference type="Pfam" id="PF09731">
    <property type="entry name" value="Mitofilin"/>
    <property type="match status" value="1"/>
</dbReference>
<feature type="compositionally biased region" description="Polar residues" evidence="5">
    <location>
        <begin position="75"/>
        <end position="89"/>
    </location>
</feature>
<comment type="caution">
    <text evidence="7">The sequence shown here is derived from an EMBL/GenBank/DDBJ whole genome shotgun (WGS) entry which is preliminary data.</text>
</comment>
<accession>A0A2P7BJH1</accession>
<reference evidence="8" key="1">
    <citation type="submission" date="2017-11" db="EMBL/GenBank/DDBJ databases">
        <authorList>
            <person name="Kuznetsova I."/>
            <person name="Sazanova A."/>
            <person name="Chirak E."/>
            <person name="Safronova V."/>
            <person name="Willems A."/>
        </authorList>
    </citation>
    <scope>NUCLEOTIDE SEQUENCE [LARGE SCALE GENOMIC DNA]</scope>
    <source>
        <strain evidence="8">STM 196</strain>
    </source>
</reference>
<organism evidence="7 8">
    <name type="scientific">Phyllobacterium brassicacearum</name>
    <dbReference type="NCBI Taxonomy" id="314235"/>
    <lineage>
        <taxon>Bacteria</taxon>
        <taxon>Pseudomonadati</taxon>
        <taxon>Pseudomonadota</taxon>
        <taxon>Alphaproteobacteria</taxon>
        <taxon>Hyphomicrobiales</taxon>
        <taxon>Phyllobacteriaceae</taxon>
        <taxon>Phyllobacterium</taxon>
    </lineage>
</organism>
<dbReference type="Proteomes" id="UP000241444">
    <property type="component" value="Unassembled WGS sequence"/>
</dbReference>
<dbReference type="EMBL" id="PGGO01000015">
    <property type="protein sequence ID" value="PSH66578.1"/>
    <property type="molecule type" value="Genomic_DNA"/>
</dbReference>
<keyword evidence="2 6" id="KW-0812">Transmembrane</keyword>
<evidence type="ECO:0000256" key="4">
    <source>
        <dbReference type="ARBA" id="ARBA00023136"/>
    </source>
</evidence>
<dbReference type="RefSeq" id="WP_106712654.1">
    <property type="nucleotide sequence ID" value="NZ_PGGO01000015.1"/>
</dbReference>
<dbReference type="InterPro" id="IPR019133">
    <property type="entry name" value="MIC60"/>
</dbReference>
<feature type="region of interest" description="Disordered" evidence="5">
    <location>
        <begin position="1"/>
        <end position="97"/>
    </location>
</feature>
<evidence type="ECO:0008006" key="9">
    <source>
        <dbReference type="Google" id="ProtNLM"/>
    </source>
</evidence>
<evidence type="ECO:0000256" key="5">
    <source>
        <dbReference type="SAM" id="MobiDB-lite"/>
    </source>
</evidence>
<comment type="subcellular location">
    <subcellularLocation>
        <location evidence="1">Membrane</location>
    </subcellularLocation>
</comment>
<protein>
    <recommendedName>
        <fullName evidence="9">Phage tail protein</fullName>
    </recommendedName>
</protein>
<dbReference type="Gene3D" id="1.10.287.1490">
    <property type="match status" value="1"/>
</dbReference>
<keyword evidence="3 6" id="KW-1133">Transmembrane helix</keyword>
<name>A0A2P7BJH1_9HYPH</name>